<name>A0A1X0XI69_MYCSI</name>
<dbReference type="Proteomes" id="UP000193040">
    <property type="component" value="Unassembled WGS sequence"/>
</dbReference>
<protein>
    <submittedName>
        <fullName evidence="1">Uncharacterized protein</fullName>
    </submittedName>
</protein>
<accession>A0A1X0XI69</accession>
<dbReference type="EMBL" id="MZZM01000046">
    <property type="protein sequence ID" value="ORJ52599.1"/>
    <property type="molecule type" value="Genomic_DNA"/>
</dbReference>
<evidence type="ECO:0000313" key="2">
    <source>
        <dbReference type="Proteomes" id="UP000193040"/>
    </source>
</evidence>
<dbReference type="AlphaFoldDB" id="A0A1X0XI69"/>
<comment type="caution">
    <text evidence="1">The sequence shown here is derived from an EMBL/GenBank/DDBJ whole genome shotgun (WGS) entry which is preliminary data.</text>
</comment>
<organism evidence="1 2">
    <name type="scientific">Mycobacterium simiae</name>
    <name type="common">Mycobacterium habana</name>
    <dbReference type="NCBI Taxonomy" id="1784"/>
    <lineage>
        <taxon>Bacteria</taxon>
        <taxon>Bacillati</taxon>
        <taxon>Actinomycetota</taxon>
        <taxon>Actinomycetes</taxon>
        <taxon>Mycobacteriales</taxon>
        <taxon>Mycobacteriaceae</taxon>
        <taxon>Mycobacterium</taxon>
        <taxon>Mycobacterium simiae complex</taxon>
    </lineage>
</organism>
<keyword evidence="2" id="KW-1185">Reference proteome</keyword>
<sequence length="198" mass="22036">MCKDDGVRKKVNDLLAAGSSYAMICRSLGEAESAPEMADRVTADSIRRHAARHFPVQHVARAVYREIVERRAQEVQVDFVNGVASALTPLAFYEVVMNEAFRQLVDGNVAISADTGLRAAEKLQALIDARAAGVDVAKMLADVSRIVEVMRTFVPSERWPEVQAALRRDDPMQYQRQHCATEGIRMVDIDDSPDEDDY</sequence>
<reference evidence="1 2" key="1">
    <citation type="submission" date="2017-03" db="EMBL/GenBank/DDBJ databases">
        <title>Genomic insights into Mycobacterium simiae human colonization.</title>
        <authorList>
            <person name="Steffani J.L."/>
            <person name="Brunck M.E."/>
            <person name="Cruz E."/>
            <person name="Montiel R."/>
            <person name="Barona F."/>
        </authorList>
    </citation>
    <scope>NUCLEOTIDE SEQUENCE [LARGE SCALE GENOMIC DNA]</scope>
    <source>
        <strain evidence="1 2">MsiGto</strain>
    </source>
</reference>
<proteinExistence type="predicted"/>
<evidence type="ECO:0000313" key="1">
    <source>
        <dbReference type="EMBL" id="ORJ52599.1"/>
    </source>
</evidence>
<gene>
    <name evidence="1" type="ORF">B5M45_30905</name>
</gene>